<feature type="compositionally biased region" description="Basic and acidic residues" evidence="1">
    <location>
        <begin position="92"/>
        <end position="106"/>
    </location>
</feature>
<feature type="region of interest" description="Disordered" evidence="1">
    <location>
        <begin position="62"/>
        <end position="134"/>
    </location>
</feature>
<reference evidence="2" key="1">
    <citation type="submission" date="2020-04" db="EMBL/GenBank/DDBJ databases">
        <title>Genome Assembly and Annotation of Botryosphaeria dothidea sdau 11-99, a Latent Pathogen of Apple Fruit Ring Rot in China.</title>
        <authorList>
            <person name="Yu C."/>
            <person name="Diao Y."/>
            <person name="Lu Q."/>
            <person name="Zhao J."/>
            <person name="Cui S."/>
            <person name="Peng C."/>
            <person name="He B."/>
            <person name="Liu H."/>
        </authorList>
    </citation>
    <scope>NUCLEOTIDE SEQUENCE [LARGE SCALE GENOMIC DNA]</scope>
    <source>
        <strain evidence="2">Sdau11-99</strain>
    </source>
</reference>
<proteinExistence type="predicted"/>
<evidence type="ECO:0000313" key="3">
    <source>
        <dbReference type="Proteomes" id="UP000572817"/>
    </source>
</evidence>
<name>A0A8H4J279_9PEZI</name>
<organism evidence="2 3">
    <name type="scientific">Botryosphaeria dothidea</name>
    <dbReference type="NCBI Taxonomy" id="55169"/>
    <lineage>
        <taxon>Eukaryota</taxon>
        <taxon>Fungi</taxon>
        <taxon>Dikarya</taxon>
        <taxon>Ascomycota</taxon>
        <taxon>Pezizomycotina</taxon>
        <taxon>Dothideomycetes</taxon>
        <taxon>Dothideomycetes incertae sedis</taxon>
        <taxon>Botryosphaeriales</taxon>
        <taxon>Botryosphaeriaceae</taxon>
        <taxon>Botryosphaeria</taxon>
    </lineage>
</organism>
<keyword evidence="3" id="KW-1185">Reference proteome</keyword>
<sequence length="354" mass="39492">MLHLELTPDVCAAVQAAQALLSILRENQFSPPPIFEFTTENNQNVNETRSSPTERAFESITENDENMGKPSGHHQVLSSTETIHKKRKQRHERTVNPKSPSEDPKAHGYIQPAKPSTPVDIQEEEHAEHQALSPGGCDSIQYIGCPGLVSEKPLSGTDAGLCDTVENIFSSSLSNLPNYLLHDTIAQIRTRTSEPHISMLRELCRENWKDVKLLEYYEALGIVALADHEQAAILRALWDPAFTPDVLGPIFDRVGQDRVRLGVFSNDIEDAAKFAIKRDCRSLQIALPVAQSWFLEHCNTQSRELVADTWCVNHKTNWGIQRAIREIWKGHRVQKLVSGKPFSGVPTTGPAALT</sequence>
<dbReference type="AlphaFoldDB" id="A0A8H4J279"/>
<evidence type="ECO:0000313" key="2">
    <source>
        <dbReference type="EMBL" id="KAF4311384.1"/>
    </source>
</evidence>
<dbReference type="Proteomes" id="UP000572817">
    <property type="component" value="Unassembled WGS sequence"/>
</dbReference>
<comment type="caution">
    <text evidence="2">The sequence shown here is derived from an EMBL/GenBank/DDBJ whole genome shotgun (WGS) entry which is preliminary data.</text>
</comment>
<gene>
    <name evidence="2" type="ORF">GTA08_BOTSDO13148</name>
</gene>
<accession>A0A8H4J279</accession>
<dbReference type="EMBL" id="WWBZ02000010">
    <property type="protein sequence ID" value="KAF4311384.1"/>
    <property type="molecule type" value="Genomic_DNA"/>
</dbReference>
<evidence type="ECO:0000256" key="1">
    <source>
        <dbReference type="SAM" id="MobiDB-lite"/>
    </source>
</evidence>
<protein>
    <submittedName>
        <fullName evidence="2">Uncharacterized protein</fullName>
    </submittedName>
</protein>